<dbReference type="SUPFAM" id="SSF53850">
    <property type="entry name" value="Periplasmic binding protein-like II"/>
    <property type="match status" value="1"/>
</dbReference>
<evidence type="ECO:0000259" key="3">
    <source>
        <dbReference type="SMART" id="SM00062"/>
    </source>
</evidence>
<protein>
    <submittedName>
        <fullName evidence="4">Amino acid ABC transporter substrate-binding protein, PAAT family</fullName>
    </submittedName>
</protein>
<feature type="chain" id="PRO_5012260911" evidence="2">
    <location>
        <begin position="18"/>
        <end position="234"/>
    </location>
</feature>
<dbReference type="Pfam" id="PF00497">
    <property type="entry name" value="SBP_bac_3"/>
    <property type="match status" value="1"/>
</dbReference>
<dbReference type="EMBL" id="FWZT01000008">
    <property type="protein sequence ID" value="SMF25520.1"/>
    <property type="molecule type" value="Genomic_DNA"/>
</dbReference>
<evidence type="ECO:0000256" key="1">
    <source>
        <dbReference type="ARBA" id="ARBA00022729"/>
    </source>
</evidence>
<dbReference type="RefSeq" id="WP_159455327.1">
    <property type="nucleotide sequence ID" value="NZ_FWZT01000008.1"/>
</dbReference>
<dbReference type="PANTHER" id="PTHR35936">
    <property type="entry name" value="MEMBRANE-BOUND LYTIC MUREIN TRANSGLYCOSYLASE F"/>
    <property type="match status" value="1"/>
</dbReference>
<feature type="domain" description="Solute-binding protein family 3/N-terminal" evidence="3">
    <location>
        <begin position="19"/>
        <end position="234"/>
    </location>
</feature>
<dbReference type="AlphaFoldDB" id="A0A1Y6BT26"/>
<dbReference type="SMART" id="SM00062">
    <property type="entry name" value="PBPb"/>
    <property type="match status" value="1"/>
</dbReference>
<proteinExistence type="predicted"/>
<evidence type="ECO:0000313" key="4">
    <source>
        <dbReference type="EMBL" id="SMF25520.1"/>
    </source>
</evidence>
<name>A0A1Y6BT26_9BACT</name>
<evidence type="ECO:0000313" key="5">
    <source>
        <dbReference type="Proteomes" id="UP000192907"/>
    </source>
</evidence>
<organism evidence="4 5">
    <name type="scientific">Pseudobacteriovorax antillogorgiicola</name>
    <dbReference type="NCBI Taxonomy" id="1513793"/>
    <lineage>
        <taxon>Bacteria</taxon>
        <taxon>Pseudomonadati</taxon>
        <taxon>Bdellovibrionota</taxon>
        <taxon>Oligoflexia</taxon>
        <taxon>Oligoflexales</taxon>
        <taxon>Pseudobacteriovoracaceae</taxon>
        <taxon>Pseudobacteriovorax</taxon>
    </lineage>
</organism>
<gene>
    <name evidence="4" type="ORF">SAMN06296036_10879</name>
</gene>
<evidence type="ECO:0000256" key="2">
    <source>
        <dbReference type="SAM" id="SignalP"/>
    </source>
</evidence>
<dbReference type="InterPro" id="IPR001638">
    <property type="entry name" value="Solute-binding_3/MltF_N"/>
</dbReference>
<keyword evidence="1 2" id="KW-0732">Signal</keyword>
<dbReference type="Proteomes" id="UP000192907">
    <property type="component" value="Unassembled WGS sequence"/>
</dbReference>
<dbReference type="Gene3D" id="3.40.190.10">
    <property type="entry name" value="Periplasmic binding protein-like II"/>
    <property type="match status" value="2"/>
</dbReference>
<keyword evidence="5" id="KW-1185">Reference proteome</keyword>
<sequence>MKRFIAFALFLTYPAWAKTATCGIATGFPPYQFQKEGKATGLDAKIFDIISAKSKAYSFDLFQNTWTNVLASLRFSIIDCIVGIEITAEREKFLTFTKPYYSRDSVLITLESNAKVNKIEDLSQKIVGSDFHSPLEGQLKNQKGLAIRWVRVPEKSAGFMKLVQGSFDGLLLPKAVALYLSRQHQVPIKVLGSIDSVPVAVAVRKQQHKLLKVIQDILEQESETIAKIVKKYKG</sequence>
<dbReference type="STRING" id="1513793.SAMN06296036_10879"/>
<feature type="signal peptide" evidence="2">
    <location>
        <begin position="1"/>
        <end position="17"/>
    </location>
</feature>
<accession>A0A1Y6BT26</accession>
<reference evidence="5" key="1">
    <citation type="submission" date="2017-04" db="EMBL/GenBank/DDBJ databases">
        <authorList>
            <person name="Varghese N."/>
            <person name="Submissions S."/>
        </authorList>
    </citation>
    <scope>NUCLEOTIDE SEQUENCE [LARGE SCALE GENOMIC DNA]</scope>
    <source>
        <strain evidence="5">RKEM611</strain>
    </source>
</reference>